<dbReference type="InterPro" id="IPR001119">
    <property type="entry name" value="SLH_dom"/>
</dbReference>
<proteinExistence type="inferred from homology"/>
<evidence type="ECO:0000259" key="11">
    <source>
        <dbReference type="PROSITE" id="PS51272"/>
    </source>
</evidence>
<evidence type="ECO:0000313" key="12">
    <source>
        <dbReference type="EMBL" id="MBO7748605.1"/>
    </source>
</evidence>
<evidence type="ECO:0000256" key="1">
    <source>
        <dbReference type="ARBA" id="ARBA00011073"/>
    </source>
</evidence>
<evidence type="ECO:0000256" key="3">
    <source>
        <dbReference type="ARBA" id="ARBA00022525"/>
    </source>
</evidence>
<dbReference type="EMBL" id="JAGGDJ010000064">
    <property type="protein sequence ID" value="MBO7748605.1"/>
    <property type="molecule type" value="Genomic_DNA"/>
</dbReference>
<dbReference type="PROSITE" id="PS00138">
    <property type="entry name" value="SUBTILASE_SER"/>
    <property type="match status" value="1"/>
</dbReference>
<dbReference type="Pfam" id="PF00395">
    <property type="entry name" value="SLH"/>
    <property type="match status" value="3"/>
</dbReference>
<dbReference type="InterPro" id="IPR000209">
    <property type="entry name" value="Peptidase_S8/S53_dom"/>
</dbReference>
<keyword evidence="7 8" id="KW-0720">Serine protease</keyword>
<dbReference type="InterPro" id="IPR034213">
    <property type="entry name" value="S8_Vpr-like"/>
</dbReference>
<evidence type="ECO:0000256" key="10">
    <source>
        <dbReference type="SAM" id="SignalP"/>
    </source>
</evidence>
<keyword evidence="5 10" id="KW-0732">Signal</keyword>
<feature type="active site" description="Charge relay system" evidence="8">
    <location>
        <position position="602"/>
    </location>
</feature>
<dbReference type="PANTHER" id="PTHR43806">
    <property type="entry name" value="PEPTIDASE S8"/>
    <property type="match status" value="1"/>
</dbReference>
<comment type="similarity">
    <text evidence="1 8 9">Belongs to the peptidase S8 family.</text>
</comment>
<dbReference type="PANTHER" id="PTHR43806:SF65">
    <property type="entry name" value="SERINE PROTEASE APRX"/>
    <property type="match status" value="1"/>
</dbReference>
<dbReference type="Pfam" id="PF05922">
    <property type="entry name" value="Inhibitor_I9"/>
    <property type="match status" value="1"/>
</dbReference>
<accession>A0ABS3WJY7</accession>
<evidence type="ECO:0000256" key="5">
    <source>
        <dbReference type="ARBA" id="ARBA00022729"/>
    </source>
</evidence>
<evidence type="ECO:0000256" key="7">
    <source>
        <dbReference type="ARBA" id="ARBA00022825"/>
    </source>
</evidence>
<dbReference type="InterPro" id="IPR003137">
    <property type="entry name" value="PA_domain"/>
</dbReference>
<dbReference type="PROSITE" id="PS51892">
    <property type="entry name" value="SUBTILASE"/>
    <property type="match status" value="1"/>
</dbReference>
<feature type="domain" description="SLH" evidence="11">
    <location>
        <begin position="1274"/>
        <end position="1332"/>
    </location>
</feature>
<dbReference type="PROSITE" id="PS00137">
    <property type="entry name" value="SUBTILASE_HIS"/>
    <property type="match status" value="1"/>
</dbReference>
<evidence type="ECO:0000256" key="9">
    <source>
        <dbReference type="RuleBase" id="RU003355"/>
    </source>
</evidence>
<dbReference type="InterPro" id="IPR010259">
    <property type="entry name" value="S8pro/Inhibitor_I9"/>
</dbReference>
<feature type="signal peptide" evidence="10">
    <location>
        <begin position="1"/>
        <end position="31"/>
    </location>
</feature>
<organism evidence="12 13">
    <name type="scientific">Paenibacillus artemisiicola</name>
    <dbReference type="NCBI Taxonomy" id="1172618"/>
    <lineage>
        <taxon>Bacteria</taxon>
        <taxon>Bacillati</taxon>
        <taxon>Bacillota</taxon>
        <taxon>Bacilli</taxon>
        <taxon>Bacillales</taxon>
        <taxon>Paenibacillaceae</taxon>
        <taxon>Paenibacillus</taxon>
    </lineage>
</organism>
<feature type="active site" description="Charge relay system" evidence="8">
    <location>
        <position position="208"/>
    </location>
</feature>
<evidence type="ECO:0000256" key="4">
    <source>
        <dbReference type="ARBA" id="ARBA00022670"/>
    </source>
</evidence>
<comment type="caution">
    <text evidence="12">The sequence shown here is derived from an EMBL/GenBank/DDBJ whole genome shotgun (WGS) entry which is preliminary data.</text>
</comment>
<protein>
    <submittedName>
        <fullName evidence="12">S8 family serine peptidase</fullName>
    </submittedName>
</protein>
<dbReference type="InterPro" id="IPR022398">
    <property type="entry name" value="Peptidase_S8_His-AS"/>
</dbReference>
<name>A0ABS3WJY7_9BACL</name>
<feature type="domain" description="SLH" evidence="11">
    <location>
        <begin position="1333"/>
        <end position="1396"/>
    </location>
</feature>
<dbReference type="SUPFAM" id="SSF52025">
    <property type="entry name" value="PA domain"/>
    <property type="match status" value="1"/>
</dbReference>
<keyword evidence="3" id="KW-0964">Secreted</keyword>
<keyword evidence="4 8" id="KW-0645">Protease</keyword>
<dbReference type="Proteomes" id="UP000670947">
    <property type="component" value="Unassembled WGS sequence"/>
</dbReference>
<evidence type="ECO:0000256" key="2">
    <source>
        <dbReference type="ARBA" id="ARBA00022512"/>
    </source>
</evidence>
<dbReference type="RefSeq" id="WP_208851147.1">
    <property type="nucleotide sequence ID" value="NZ_JAGGDJ010000064.1"/>
</dbReference>
<dbReference type="InterPro" id="IPR046450">
    <property type="entry name" value="PA_dom_sf"/>
</dbReference>
<dbReference type="Pfam" id="PF00082">
    <property type="entry name" value="Peptidase_S8"/>
    <property type="match status" value="1"/>
</dbReference>
<evidence type="ECO:0000313" key="13">
    <source>
        <dbReference type="Proteomes" id="UP000670947"/>
    </source>
</evidence>
<dbReference type="Gene3D" id="3.50.30.30">
    <property type="match status" value="1"/>
</dbReference>
<reference evidence="12 13" key="1">
    <citation type="submission" date="2021-03" db="EMBL/GenBank/DDBJ databases">
        <title>Paenibacillus artemisicola MWE-103 whole genome sequence.</title>
        <authorList>
            <person name="Ham Y.J."/>
        </authorList>
    </citation>
    <scope>NUCLEOTIDE SEQUENCE [LARGE SCALE GENOMIC DNA]</scope>
    <source>
        <strain evidence="12 13">MWE-103</strain>
    </source>
</reference>
<dbReference type="InterPro" id="IPR015500">
    <property type="entry name" value="Peptidase_S8_subtilisin-rel"/>
</dbReference>
<gene>
    <name evidence="12" type="ORF">I8J29_30955</name>
</gene>
<evidence type="ECO:0000256" key="6">
    <source>
        <dbReference type="ARBA" id="ARBA00022801"/>
    </source>
</evidence>
<keyword evidence="13" id="KW-1185">Reference proteome</keyword>
<feature type="domain" description="SLH" evidence="11">
    <location>
        <begin position="1399"/>
        <end position="1462"/>
    </location>
</feature>
<dbReference type="Gene3D" id="3.40.50.200">
    <property type="entry name" value="Peptidase S8/S53 domain"/>
    <property type="match status" value="1"/>
</dbReference>
<keyword evidence="6 8" id="KW-0378">Hydrolase</keyword>
<feature type="chain" id="PRO_5046699685" evidence="10">
    <location>
        <begin position="32"/>
        <end position="1462"/>
    </location>
</feature>
<dbReference type="InterPro" id="IPR036852">
    <property type="entry name" value="Peptidase_S8/S53_dom_sf"/>
</dbReference>
<dbReference type="CDD" id="cd07474">
    <property type="entry name" value="Peptidases_S8_subtilisin_Vpr-like"/>
    <property type="match status" value="1"/>
</dbReference>
<evidence type="ECO:0000256" key="8">
    <source>
        <dbReference type="PROSITE-ProRule" id="PRU01240"/>
    </source>
</evidence>
<dbReference type="InterPro" id="IPR023827">
    <property type="entry name" value="Peptidase_S8_Asp-AS"/>
</dbReference>
<sequence length="1462" mass="150864">MRNRNAIRKLLTISLAAALTAGMSIPYHVSASGASTGSITLSGGIPKHPASPIRGYVSPRIDTASAAQTRVIVTLSGEPGAVGSFASANGIATLTEESARKAADSQQASFIQAARTNGLGMAVNHRYNTVLNGLEVTIAANQIPALAALPGVTSVFENRTYYSVPDVAPVGDPTKPLYYDNLPLEQIGADKAWAEGYTGAGLKVGVIDTGIDYAHPDLAGAYKGGYDAYFDDNDPYEEIPNPEVKNLGTSHGTHVSGTIAGRASSANAEYAQKGVAYGADLHMYKVLGFDIATGKSSGSSAQVIEGIERAVEDGMDVINLSLGSDLEKDVNTPDAAAINNAVLAGVVAVIANGNAGPAYYTMGSPASSQLAISVGAATTEAPYFTGTVASAFDAEHPVGIQTMGWRTGQEDLAAYLGTEPIGAVYAGLGSDADYAGKDVADKVVLLSRGVLAFVDKIAIAKAHGAKAVIVFNGINDGEAPNLSDDIKDRNGFINSLLGDSPAFIPTFDMEGTYGRKLAKQVLAQPETALTFAFGASFERAVGVEGDRIADFSSKGPNSDPDWSIKPDVVAPGNNIFSTWPAYGKDKPDVSYRDAYNRISGTSMATPHVAGLALLLKEKHPEWTPFDVRAALANTAVELTDGDGHAYDAYTQGAGRVDVSKALDTPALLETIDRISIMDAYMHEHEVVNYGSSASFGLMQPGESKSEPLTLKNFSGEPVTYTASVVLHDDLSDSGGTFKEGDAGKLGLALTGIEAGGTITAGASQAADFGLTATPAADAPDGRYEGEVLLESGDGQPALHLPFVVHVGDERADNGFGVQDVVADPPTVSPNGDDYQDSTSVSFKLTAEDANYFEIDVFDLNDELVGTLYAEANVDGGGKLQPFEPGDYTIDDINDEYIDDEVDKDGNPVIKHLKPGTYKLDVLAAFLDNDYKAKAVYEAVGQYRIQGGDEAALSLVAKDFAPTAVNVTSVGAKVLTLPETEGYAYAVSASSDESYVKDNVLQKRPGGGAADAKVDLTVRIAQTANPDNFATVKVPVAIPAENVYVPPVTTPTPPAPPAAEKPTPSVAAVIAQGQKQVSVTPATTDANGGIRAAIADADLKAALDQAGSSPAAIVVPMANPDRKTATFAISGAQAALIAAAPAGSTLIVGAGDAAIAIPAALLANVPAGASLEIVIAPQDAGAFSVGADGVLIGKPVAFAASVVNGSGSTPLEVPAGQRIARSFTVPGSIAANTAGVRYEENGEVFAAASAFAPQADGTTVVTVSRPGFSTYAAVTRDVSFADIQGSWAQSQIEAMARKLLVNGTSATAFAPKKTVTRAEFAAMLTRALGLNAPANGMFADVKPADWFAKDVAAAYDAGIVTGYGAGSFRPNDPVTREQLGVMLARAIDLLGVKPAGTPSRAAYGDDAQIAGYAKDAIAAVTDAGIMQGMTVGGVSYFRPDEPTTRDMATVALRQLLQRAKLIE</sequence>
<dbReference type="InterPro" id="IPR050131">
    <property type="entry name" value="Peptidase_S8_subtilisin-like"/>
</dbReference>
<dbReference type="Pfam" id="PF02225">
    <property type="entry name" value="PA"/>
    <property type="match status" value="1"/>
</dbReference>
<feature type="active site" description="Charge relay system" evidence="8">
    <location>
        <position position="251"/>
    </location>
</feature>
<dbReference type="PROSITE" id="PS51272">
    <property type="entry name" value="SLH"/>
    <property type="match status" value="3"/>
</dbReference>
<dbReference type="PROSITE" id="PS00136">
    <property type="entry name" value="SUBTILASE_ASP"/>
    <property type="match status" value="1"/>
</dbReference>
<dbReference type="PRINTS" id="PR00723">
    <property type="entry name" value="SUBTILISIN"/>
</dbReference>
<keyword evidence="2" id="KW-0134">Cell wall</keyword>
<dbReference type="InterPro" id="IPR023828">
    <property type="entry name" value="Peptidase_S8_Ser-AS"/>
</dbReference>
<dbReference type="SUPFAM" id="SSF52743">
    <property type="entry name" value="Subtilisin-like"/>
    <property type="match status" value="1"/>
</dbReference>